<evidence type="ECO:0000313" key="20">
    <source>
        <dbReference type="EMBL" id="KAJ8042259.1"/>
    </source>
</evidence>
<evidence type="ECO:0000256" key="6">
    <source>
        <dbReference type="ARBA" id="ARBA00012117"/>
    </source>
</evidence>
<keyword evidence="10" id="KW-0378">Hydrolase</keyword>
<evidence type="ECO:0000256" key="14">
    <source>
        <dbReference type="ARBA" id="ARBA00023228"/>
    </source>
</evidence>
<proteinExistence type="inferred from homology"/>
<evidence type="ECO:0000256" key="17">
    <source>
        <dbReference type="ARBA" id="ARBA00033059"/>
    </source>
</evidence>
<dbReference type="EC" id="3.1.6.4" evidence="6"/>
<evidence type="ECO:0000256" key="2">
    <source>
        <dbReference type="ARBA" id="ARBA00001913"/>
    </source>
</evidence>
<evidence type="ECO:0000256" key="18">
    <source>
        <dbReference type="SAM" id="SignalP"/>
    </source>
</evidence>
<dbReference type="InterPro" id="IPR017850">
    <property type="entry name" value="Alkaline_phosphatase_core_sf"/>
</dbReference>
<gene>
    <name evidence="20" type="ORF">HOLleu_13272</name>
</gene>
<protein>
    <recommendedName>
        <fullName evidence="7">N-acetylgalactosamine-6-sulfatase</fullName>
        <ecNumber evidence="6">3.1.6.4</ecNumber>
    </recommendedName>
    <alternativeName>
        <fullName evidence="17">Chondroitinsulfatase</fullName>
    </alternativeName>
    <alternativeName>
        <fullName evidence="15">Galactose-6-sulfate sulfatase</fullName>
    </alternativeName>
    <alternativeName>
        <fullName evidence="16">N-acetylgalactosamine-6-sulfate sulfatase</fullName>
    </alternativeName>
</protein>
<evidence type="ECO:0000256" key="8">
    <source>
        <dbReference type="ARBA" id="ARBA00022723"/>
    </source>
</evidence>
<feature type="chain" id="PRO_5040489104" description="N-acetylgalactosamine-6-sulfatase" evidence="18">
    <location>
        <begin position="30"/>
        <end position="562"/>
    </location>
</feature>
<keyword evidence="14" id="KW-0458">Lysosome</keyword>
<dbReference type="FunFam" id="3.40.720.10:FF:000021">
    <property type="entry name" value="Galactosamine (N-acetyl)-6-sulfatase"/>
    <property type="match status" value="1"/>
</dbReference>
<dbReference type="Gene3D" id="3.40.720.10">
    <property type="entry name" value="Alkaline Phosphatase, subunit A"/>
    <property type="match status" value="1"/>
</dbReference>
<dbReference type="EMBL" id="JAIZAY010000005">
    <property type="protein sequence ID" value="KAJ8042259.1"/>
    <property type="molecule type" value="Genomic_DNA"/>
</dbReference>
<dbReference type="GO" id="GO:0004065">
    <property type="term" value="F:arylsulfatase activity"/>
    <property type="evidence" value="ECO:0007669"/>
    <property type="project" value="TreeGrafter"/>
</dbReference>
<dbReference type="SUPFAM" id="SSF53649">
    <property type="entry name" value="Alkaline phosphatase-like"/>
    <property type="match status" value="1"/>
</dbReference>
<keyword evidence="9 18" id="KW-0732">Signal</keyword>
<dbReference type="AlphaFoldDB" id="A0A9Q1CCZ9"/>
<dbReference type="PROSITE" id="PS00523">
    <property type="entry name" value="SULFATASE_1"/>
    <property type="match status" value="1"/>
</dbReference>
<dbReference type="GO" id="GO:0046872">
    <property type="term" value="F:metal ion binding"/>
    <property type="evidence" value="ECO:0007669"/>
    <property type="project" value="UniProtKB-KW"/>
</dbReference>
<evidence type="ECO:0000256" key="9">
    <source>
        <dbReference type="ARBA" id="ARBA00022729"/>
    </source>
</evidence>
<comment type="catalytic activity">
    <reaction evidence="1">
        <text>Hydrolysis of the 6-sulfate groups of the N-acetyl-D-galactosamine 6-sulfate units of chondroitin sulfate and of the D-galactose 6-sulfate units of keratan sulfate.</text>
        <dbReference type="EC" id="3.1.6.4"/>
    </reaction>
</comment>
<dbReference type="InterPro" id="IPR000917">
    <property type="entry name" value="Sulfatase_N"/>
</dbReference>
<dbReference type="InterPro" id="IPR024607">
    <property type="entry name" value="Sulfatase_CS"/>
</dbReference>
<sequence length="562" mass="63143">MDQRRWKAPLWSFVIVVHMLSMEIQSTATNTPNVIVMVMDDMGWGDLGVFGHPSKETPNLDKMAAEGALLPDFYSGNPLCSPSRASFLTGRLPIRNGFYSDNAHARNAYTPQNIVGGIPECEILLPEILKKAGYRSKIIGKWHLGHREQFLPLKHGFDEFYGSTNCHFGPYDDKETPNIPVFRNGEMIGRYYEEFEINQKTGESNMTQLYIEEGLKFIQEQNSAGKPFFLYWTPDATHTPLYASKDFLGNSQRGLYGDAVMELDSGVGRILALLKDLKIDNNTLVFFISDNGAATYEKENGGSTGPFLCGKQTTFEGGMREPTIAWWPGKIQPGLILHQLGSIMDLFTTAIKLAGLEVPQDRIIDGTNLLPALLKQEINTSKSIFYYRGNELMAVRQGLYKAHLWTWTNSIQEFIHQFIEKMIKSETKPIIPTPKSFEVLSFRRQFVKISDDSDNVNFCPGENVTGVMSHQQVNHTDSPLLFNLGLDPGEKYPISNTSAVYKSVMPGLQAVVQEHKKLLVPGTPQLNLCDRAVEHWAPPGCEKLHKCLPVPKSKPVKCVWPH</sequence>
<comment type="caution">
    <text evidence="20">The sequence shown here is derived from an EMBL/GenBank/DDBJ whole genome shotgun (WGS) entry which is preliminary data.</text>
</comment>
<evidence type="ECO:0000256" key="10">
    <source>
        <dbReference type="ARBA" id="ARBA00022801"/>
    </source>
</evidence>
<dbReference type="Pfam" id="PF14707">
    <property type="entry name" value="Sulfatase_C"/>
    <property type="match status" value="1"/>
</dbReference>
<reference evidence="20" key="1">
    <citation type="submission" date="2021-10" db="EMBL/GenBank/DDBJ databases">
        <title>Tropical sea cucumber genome reveals ecological adaptation and Cuvierian tubules defense mechanism.</title>
        <authorList>
            <person name="Chen T."/>
        </authorList>
    </citation>
    <scope>NUCLEOTIDE SEQUENCE</scope>
    <source>
        <strain evidence="20">Nanhai2018</strain>
        <tissue evidence="20">Muscle</tissue>
    </source>
</reference>
<evidence type="ECO:0000256" key="3">
    <source>
        <dbReference type="ARBA" id="ARBA00004371"/>
    </source>
</evidence>
<evidence type="ECO:0000313" key="21">
    <source>
        <dbReference type="Proteomes" id="UP001152320"/>
    </source>
</evidence>
<comment type="subcellular location">
    <subcellularLocation>
        <location evidence="3">Lysosome</location>
    </subcellularLocation>
</comment>
<evidence type="ECO:0000256" key="11">
    <source>
        <dbReference type="ARBA" id="ARBA00022837"/>
    </source>
</evidence>
<dbReference type="Gene3D" id="3.30.1120.10">
    <property type="match status" value="1"/>
</dbReference>
<keyword evidence="11" id="KW-0106">Calcium</keyword>
<comment type="subunit">
    <text evidence="5">Homodimer.</text>
</comment>
<evidence type="ECO:0000256" key="7">
    <source>
        <dbReference type="ARBA" id="ARBA00019527"/>
    </source>
</evidence>
<comment type="cofactor">
    <cofactor evidence="2">
        <name>Ca(2+)</name>
        <dbReference type="ChEBI" id="CHEBI:29108"/>
    </cofactor>
</comment>
<evidence type="ECO:0000256" key="1">
    <source>
        <dbReference type="ARBA" id="ARBA00000027"/>
    </source>
</evidence>
<evidence type="ECO:0000256" key="12">
    <source>
        <dbReference type="ARBA" id="ARBA00023157"/>
    </source>
</evidence>
<dbReference type="PANTHER" id="PTHR42693:SF47">
    <property type="entry name" value="N-ACETYLGALACTOSAMINE-6-SULFATASE"/>
    <property type="match status" value="1"/>
</dbReference>
<keyword evidence="8" id="KW-0479">Metal-binding</keyword>
<dbReference type="InterPro" id="IPR050738">
    <property type="entry name" value="Sulfatase"/>
</dbReference>
<keyword evidence="13" id="KW-0325">Glycoprotein</keyword>
<dbReference type="PROSITE" id="PS00149">
    <property type="entry name" value="SULFATASE_2"/>
    <property type="match status" value="1"/>
</dbReference>
<evidence type="ECO:0000259" key="19">
    <source>
        <dbReference type="Pfam" id="PF00884"/>
    </source>
</evidence>
<dbReference type="Pfam" id="PF00884">
    <property type="entry name" value="Sulfatase"/>
    <property type="match status" value="1"/>
</dbReference>
<evidence type="ECO:0000256" key="15">
    <source>
        <dbReference type="ARBA" id="ARBA00030478"/>
    </source>
</evidence>
<evidence type="ECO:0000256" key="16">
    <source>
        <dbReference type="ARBA" id="ARBA00032952"/>
    </source>
</evidence>
<evidence type="ECO:0000256" key="13">
    <source>
        <dbReference type="ARBA" id="ARBA00023180"/>
    </source>
</evidence>
<dbReference type="Proteomes" id="UP001152320">
    <property type="component" value="Chromosome 5"/>
</dbReference>
<keyword evidence="12" id="KW-1015">Disulfide bond</keyword>
<comment type="similarity">
    <text evidence="4">Belongs to the sulfatase family.</text>
</comment>
<organism evidence="20 21">
    <name type="scientific">Holothuria leucospilota</name>
    <name type="common">Black long sea cucumber</name>
    <name type="synonym">Mertensiothuria leucospilota</name>
    <dbReference type="NCBI Taxonomy" id="206669"/>
    <lineage>
        <taxon>Eukaryota</taxon>
        <taxon>Metazoa</taxon>
        <taxon>Echinodermata</taxon>
        <taxon>Eleutherozoa</taxon>
        <taxon>Echinozoa</taxon>
        <taxon>Holothuroidea</taxon>
        <taxon>Aspidochirotacea</taxon>
        <taxon>Aspidochirotida</taxon>
        <taxon>Holothuriidae</taxon>
        <taxon>Holothuria</taxon>
    </lineage>
</organism>
<feature type="domain" description="Sulfatase N-terminal" evidence="19">
    <location>
        <begin position="32"/>
        <end position="355"/>
    </location>
</feature>
<keyword evidence="21" id="KW-1185">Reference proteome</keyword>
<evidence type="ECO:0000256" key="5">
    <source>
        <dbReference type="ARBA" id="ARBA00011738"/>
    </source>
</evidence>
<evidence type="ECO:0000256" key="4">
    <source>
        <dbReference type="ARBA" id="ARBA00008779"/>
    </source>
</evidence>
<dbReference type="PANTHER" id="PTHR42693">
    <property type="entry name" value="ARYLSULFATASE FAMILY MEMBER"/>
    <property type="match status" value="1"/>
</dbReference>
<feature type="signal peptide" evidence="18">
    <location>
        <begin position="1"/>
        <end position="29"/>
    </location>
</feature>
<accession>A0A9Q1CCZ9</accession>
<dbReference type="GO" id="GO:0043890">
    <property type="term" value="F:N-acetylgalactosamine-6-sulfatase activity"/>
    <property type="evidence" value="ECO:0007669"/>
    <property type="project" value="UniProtKB-EC"/>
</dbReference>
<dbReference type="OrthoDB" id="103349at2759"/>
<dbReference type="GO" id="GO:0005764">
    <property type="term" value="C:lysosome"/>
    <property type="evidence" value="ECO:0007669"/>
    <property type="project" value="UniProtKB-SubCell"/>
</dbReference>
<name>A0A9Q1CCZ9_HOLLE</name>